<evidence type="ECO:0000259" key="7">
    <source>
        <dbReference type="Pfam" id="PF05198"/>
    </source>
</evidence>
<comment type="caution">
    <text evidence="8">The sequence shown here is derived from an EMBL/GenBank/DDBJ whole genome shotgun (WGS) entry which is preliminary data.</text>
</comment>
<dbReference type="Gene3D" id="3.10.20.80">
    <property type="entry name" value="Translation initiation factor 3 (IF-3), N-terminal domain"/>
    <property type="match status" value="1"/>
</dbReference>
<dbReference type="GO" id="GO:0003743">
    <property type="term" value="F:translation initiation factor activity"/>
    <property type="evidence" value="ECO:0007669"/>
    <property type="project" value="UniProtKB-UniRule"/>
</dbReference>
<evidence type="ECO:0000313" key="9">
    <source>
        <dbReference type="Proteomes" id="UP000231343"/>
    </source>
</evidence>
<comment type="subunit">
    <text evidence="4">Monomer.</text>
</comment>
<dbReference type="EMBL" id="PEYM01000085">
    <property type="protein sequence ID" value="PIS29452.1"/>
    <property type="molecule type" value="Genomic_DNA"/>
</dbReference>
<dbReference type="Pfam" id="PF05198">
    <property type="entry name" value="IF3_N"/>
    <property type="match status" value="1"/>
</dbReference>
<keyword evidence="2 4" id="KW-0396">Initiation factor</keyword>
<proteinExistence type="inferred from homology"/>
<dbReference type="GO" id="GO:0043022">
    <property type="term" value="F:ribosome binding"/>
    <property type="evidence" value="ECO:0007669"/>
    <property type="project" value="TreeGrafter"/>
</dbReference>
<dbReference type="GO" id="GO:0016020">
    <property type="term" value="C:membrane"/>
    <property type="evidence" value="ECO:0007669"/>
    <property type="project" value="TreeGrafter"/>
</dbReference>
<evidence type="ECO:0000256" key="1">
    <source>
        <dbReference type="ARBA" id="ARBA00005439"/>
    </source>
</evidence>
<dbReference type="AlphaFoldDB" id="A0A2H0XX09"/>
<dbReference type="InterPro" id="IPR019815">
    <property type="entry name" value="Translation_initiation_fac_3_C"/>
</dbReference>
<feature type="domain" description="Translation initiation factor 3 C-terminal" evidence="6">
    <location>
        <begin position="84"/>
        <end position="167"/>
    </location>
</feature>
<evidence type="ECO:0000256" key="3">
    <source>
        <dbReference type="ARBA" id="ARBA00022917"/>
    </source>
</evidence>
<dbReference type="InterPro" id="IPR019814">
    <property type="entry name" value="Translation_initiation_fac_3_N"/>
</dbReference>
<dbReference type="GO" id="GO:0032790">
    <property type="term" value="P:ribosome disassembly"/>
    <property type="evidence" value="ECO:0007669"/>
    <property type="project" value="TreeGrafter"/>
</dbReference>
<evidence type="ECO:0000256" key="4">
    <source>
        <dbReference type="HAMAP-Rule" id="MF_00080"/>
    </source>
</evidence>
<gene>
    <name evidence="4" type="primary">infC</name>
    <name evidence="8" type="ORF">COT42_05345</name>
</gene>
<comment type="similarity">
    <text evidence="1 4">Belongs to the IF-3 family.</text>
</comment>
<dbReference type="SUPFAM" id="SSF55200">
    <property type="entry name" value="Translation initiation factor IF3, C-terminal domain"/>
    <property type="match status" value="1"/>
</dbReference>
<evidence type="ECO:0000256" key="2">
    <source>
        <dbReference type="ARBA" id="ARBA00022540"/>
    </source>
</evidence>
<sequence>MRDYIINERIRAKDVRLIDAEGQQAGVVPRDRAIEMARELGLDLVLISPGSTPPVCRIADCGKLKYELSKKAKEARKSQKAGVLKEVKLSPKIAQHDFDVRERRVREFIGKKFKVKLSMFFRGRENIHVEVGMKVMTRILDLLADVARVEGPPKKIGKILLAILAPK</sequence>
<dbReference type="SUPFAM" id="SSF54364">
    <property type="entry name" value="Translation initiation factor IF3, N-terminal domain"/>
    <property type="match status" value="1"/>
</dbReference>
<organism evidence="8 9">
    <name type="scientific">Candidatus Saganbacteria bacterium CG08_land_8_20_14_0_20_45_16</name>
    <dbReference type="NCBI Taxonomy" id="2014293"/>
    <lineage>
        <taxon>Bacteria</taxon>
        <taxon>Bacillati</taxon>
        <taxon>Saganbacteria</taxon>
    </lineage>
</organism>
<name>A0A2H0XX09_UNCSA</name>
<dbReference type="InterPro" id="IPR036787">
    <property type="entry name" value="T_IF-3_N_sf"/>
</dbReference>
<feature type="domain" description="Translation initiation factor 3 N-terminal" evidence="7">
    <location>
        <begin position="6"/>
        <end position="75"/>
    </location>
</feature>
<accession>A0A2H0XX09</accession>
<dbReference type="HAMAP" id="MF_00080">
    <property type="entry name" value="IF_3"/>
    <property type="match status" value="1"/>
</dbReference>
<evidence type="ECO:0000256" key="5">
    <source>
        <dbReference type="NCBIfam" id="TIGR00168"/>
    </source>
</evidence>
<dbReference type="GO" id="GO:0005829">
    <property type="term" value="C:cytosol"/>
    <property type="evidence" value="ECO:0007669"/>
    <property type="project" value="TreeGrafter"/>
</dbReference>
<keyword evidence="4" id="KW-0963">Cytoplasm</keyword>
<reference evidence="8 9" key="1">
    <citation type="submission" date="2017-09" db="EMBL/GenBank/DDBJ databases">
        <title>Depth-based differentiation of microbial function through sediment-hosted aquifers and enrichment of novel symbionts in the deep terrestrial subsurface.</title>
        <authorList>
            <person name="Probst A.J."/>
            <person name="Ladd B."/>
            <person name="Jarett J.K."/>
            <person name="Geller-Mcgrath D.E."/>
            <person name="Sieber C.M."/>
            <person name="Emerson J.B."/>
            <person name="Anantharaman K."/>
            <person name="Thomas B.C."/>
            <person name="Malmstrom R."/>
            <person name="Stieglmeier M."/>
            <person name="Klingl A."/>
            <person name="Woyke T."/>
            <person name="Ryan C.M."/>
            <person name="Banfield J.F."/>
        </authorList>
    </citation>
    <scope>NUCLEOTIDE SEQUENCE [LARGE SCALE GENOMIC DNA]</scope>
    <source>
        <strain evidence="8">CG08_land_8_20_14_0_20_45_16</strain>
    </source>
</reference>
<keyword evidence="3 4" id="KW-0648">Protein biosynthesis</keyword>
<comment type="function">
    <text evidence="4">IF-3 binds to the 30S ribosomal subunit and shifts the equilibrium between 70S ribosomes and their 50S and 30S subunits in favor of the free subunits, thus enhancing the availability of 30S subunits on which protein synthesis initiation begins.</text>
</comment>
<dbReference type="PANTHER" id="PTHR10938:SF0">
    <property type="entry name" value="TRANSLATION INITIATION FACTOR IF-3, MITOCHONDRIAL"/>
    <property type="match status" value="1"/>
</dbReference>
<dbReference type="InterPro" id="IPR001288">
    <property type="entry name" value="Translation_initiation_fac_3"/>
</dbReference>
<evidence type="ECO:0000259" key="6">
    <source>
        <dbReference type="Pfam" id="PF00707"/>
    </source>
</evidence>
<dbReference type="NCBIfam" id="TIGR00168">
    <property type="entry name" value="infC"/>
    <property type="match status" value="1"/>
</dbReference>
<dbReference type="InterPro" id="IPR036788">
    <property type="entry name" value="T_IF-3_C_sf"/>
</dbReference>
<dbReference type="Gene3D" id="3.30.110.10">
    <property type="entry name" value="Translation initiation factor 3 (IF-3), C-terminal domain"/>
    <property type="match status" value="1"/>
</dbReference>
<dbReference type="Proteomes" id="UP000231343">
    <property type="component" value="Unassembled WGS sequence"/>
</dbReference>
<evidence type="ECO:0000313" key="8">
    <source>
        <dbReference type="EMBL" id="PIS29452.1"/>
    </source>
</evidence>
<dbReference type="Pfam" id="PF00707">
    <property type="entry name" value="IF3_C"/>
    <property type="match status" value="1"/>
</dbReference>
<comment type="subcellular location">
    <subcellularLocation>
        <location evidence="4">Cytoplasm</location>
    </subcellularLocation>
</comment>
<protein>
    <recommendedName>
        <fullName evidence="4 5">Translation initiation factor IF-3</fullName>
    </recommendedName>
</protein>
<dbReference type="PANTHER" id="PTHR10938">
    <property type="entry name" value="TRANSLATION INITIATION FACTOR IF-3"/>
    <property type="match status" value="1"/>
</dbReference>